<protein>
    <submittedName>
        <fullName evidence="10">ABC transporter permease</fullName>
    </submittedName>
</protein>
<dbReference type="OrthoDB" id="9794684at2"/>
<evidence type="ECO:0000256" key="4">
    <source>
        <dbReference type="ARBA" id="ARBA00022692"/>
    </source>
</evidence>
<feature type="compositionally biased region" description="Basic residues" evidence="8">
    <location>
        <begin position="17"/>
        <end position="26"/>
    </location>
</feature>
<dbReference type="PROSITE" id="PS50928">
    <property type="entry name" value="ABC_TM1"/>
    <property type="match status" value="1"/>
</dbReference>
<dbReference type="PANTHER" id="PTHR43744:SF12">
    <property type="entry name" value="ABC TRANSPORTER PERMEASE PROTEIN MG189-RELATED"/>
    <property type="match status" value="1"/>
</dbReference>
<evidence type="ECO:0000313" key="10">
    <source>
        <dbReference type="EMBL" id="AXB42672.1"/>
    </source>
</evidence>
<evidence type="ECO:0000256" key="6">
    <source>
        <dbReference type="ARBA" id="ARBA00023136"/>
    </source>
</evidence>
<evidence type="ECO:0000256" key="7">
    <source>
        <dbReference type="RuleBase" id="RU363032"/>
    </source>
</evidence>
<feature type="domain" description="ABC transmembrane type-1" evidence="9">
    <location>
        <begin position="104"/>
        <end position="297"/>
    </location>
</feature>
<dbReference type="GO" id="GO:0055085">
    <property type="term" value="P:transmembrane transport"/>
    <property type="evidence" value="ECO:0007669"/>
    <property type="project" value="InterPro"/>
</dbReference>
<dbReference type="Gene3D" id="1.10.3720.10">
    <property type="entry name" value="MetI-like"/>
    <property type="match status" value="1"/>
</dbReference>
<dbReference type="PANTHER" id="PTHR43744">
    <property type="entry name" value="ABC TRANSPORTER PERMEASE PROTEIN MG189-RELATED-RELATED"/>
    <property type="match status" value="1"/>
</dbReference>
<dbReference type="CDD" id="cd06261">
    <property type="entry name" value="TM_PBP2"/>
    <property type="match status" value="1"/>
</dbReference>
<feature type="transmembrane region" description="Helical" evidence="7">
    <location>
        <begin position="39"/>
        <end position="60"/>
    </location>
</feature>
<name>A0A344L3P8_9PSEU</name>
<dbReference type="AlphaFoldDB" id="A0A344L3P8"/>
<organism evidence="10 11">
    <name type="scientific">Amycolatopsis albispora</name>
    <dbReference type="NCBI Taxonomy" id="1804986"/>
    <lineage>
        <taxon>Bacteria</taxon>
        <taxon>Bacillati</taxon>
        <taxon>Actinomycetota</taxon>
        <taxon>Actinomycetes</taxon>
        <taxon>Pseudonocardiales</taxon>
        <taxon>Pseudonocardiaceae</taxon>
        <taxon>Amycolatopsis</taxon>
    </lineage>
</organism>
<feature type="region of interest" description="Disordered" evidence="8">
    <location>
        <begin position="1"/>
        <end position="32"/>
    </location>
</feature>
<feature type="transmembrane region" description="Helical" evidence="7">
    <location>
        <begin position="103"/>
        <end position="129"/>
    </location>
</feature>
<evidence type="ECO:0000256" key="2">
    <source>
        <dbReference type="ARBA" id="ARBA00022448"/>
    </source>
</evidence>
<proteinExistence type="inferred from homology"/>
<dbReference type="InterPro" id="IPR000515">
    <property type="entry name" value="MetI-like"/>
</dbReference>
<feature type="transmembrane region" description="Helical" evidence="7">
    <location>
        <begin position="216"/>
        <end position="241"/>
    </location>
</feature>
<comment type="similarity">
    <text evidence="7">Belongs to the binding-protein-dependent transport system permease family.</text>
</comment>
<keyword evidence="3" id="KW-1003">Cell membrane</keyword>
<reference evidence="10 11" key="1">
    <citation type="submission" date="2016-04" db="EMBL/GenBank/DDBJ databases">
        <title>Complete genome sequence and analysis of deep-sea sediment isolate, Amycolatopsis sp. WP1.</title>
        <authorList>
            <person name="Wang H."/>
            <person name="Chen S."/>
            <person name="Wu Q."/>
        </authorList>
    </citation>
    <scope>NUCLEOTIDE SEQUENCE [LARGE SCALE GENOMIC DNA]</scope>
    <source>
        <strain evidence="10 11">WP1</strain>
    </source>
</reference>
<dbReference type="Proteomes" id="UP000250434">
    <property type="component" value="Chromosome"/>
</dbReference>
<evidence type="ECO:0000256" key="3">
    <source>
        <dbReference type="ARBA" id="ARBA00022475"/>
    </source>
</evidence>
<feature type="transmembrane region" description="Helical" evidence="7">
    <location>
        <begin position="141"/>
        <end position="161"/>
    </location>
</feature>
<keyword evidence="5 7" id="KW-1133">Transmembrane helix</keyword>
<dbReference type="KEGG" id="aab:A4R43_09110"/>
<feature type="transmembrane region" description="Helical" evidence="7">
    <location>
        <begin position="276"/>
        <end position="297"/>
    </location>
</feature>
<keyword evidence="6 7" id="KW-0472">Membrane</keyword>
<accession>A0A344L3P8</accession>
<gene>
    <name evidence="10" type="ORF">A4R43_09110</name>
</gene>
<keyword evidence="2 7" id="KW-0813">Transport</keyword>
<keyword evidence="4 7" id="KW-0812">Transmembrane</keyword>
<dbReference type="SUPFAM" id="SSF161098">
    <property type="entry name" value="MetI-like"/>
    <property type="match status" value="1"/>
</dbReference>
<comment type="subcellular location">
    <subcellularLocation>
        <location evidence="1 7">Cell membrane</location>
        <topology evidence="1 7">Multi-pass membrane protein</topology>
    </subcellularLocation>
</comment>
<evidence type="ECO:0000256" key="8">
    <source>
        <dbReference type="SAM" id="MobiDB-lite"/>
    </source>
</evidence>
<evidence type="ECO:0000259" key="9">
    <source>
        <dbReference type="PROSITE" id="PS50928"/>
    </source>
</evidence>
<evidence type="ECO:0000313" key="11">
    <source>
        <dbReference type="Proteomes" id="UP000250434"/>
    </source>
</evidence>
<feature type="transmembrane region" description="Helical" evidence="7">
    <location>
        <begin position="173"/>
        <end position="195"/>
    </location>
</feature>
<dbReference type="GO" id="GO:0005886">
    <property type="term" value="C:plasma membrane"/>
    <property type="evidence" value="ECO:0007669"/>
    <property type="project" value="UniProtKB-SubCell"/>
</dbReference>
<evidence type="ECO:0000256" key="5">
    <source>
        <dbReference type="ARBA" id="ARBA00022989"/>
    </source>
</evidence>
<evidence type="ECO:0000256" key="1">
    <source>
        <dbReference type="ARBA" id="ARBA00004651"/>
    </source>
</evidence>
<keyword evidence="11" id="KW-1185">Reference proteome</keyword>
<sequence>MSAVVLTAPPREPVAKPVRRPPRKPKPAPGSRRLSPLKVLGTVVVWAFTAFNLFVLYWLLSSSFKTPVEIFTQPFQLPRQWFVAGDPFRNYVYAWNQAGLGSAFVNTVLLVGAAAIVTVVVSAPAAYALTRLGVRGASGMTGFVAIGMGVPFQTVIIPLFVNMAKIGLANNLFGLFLIYVALSLPFTVFLLTGFFRSLPDEMEEAAAIDGASPLRTFVSIMLPLARGGLITALILNLIGLWNETLLAIVFLQENADFTLSRALFTFYGAASYQSEYGGLIAGVAIVVLPMLVLYVVLARRIITGLTLGAGK</sequence>
<dbReference type="Pfam" id="PF00528">
    <property type="entry name" value="BPD_transp_1"/>
    <property type="match status" value="1"/>
</dbReference>
<dbReference type="InterPro" id="IPR035906">
    <property type="entry name" value="MetI-like_sf"/>
</dbReference>
<dbReference type="EMBL" id="CP015163">
    <property type="protein sequence ID" value="AXB42672.1"/>
    <property type="molecule type" value="Genomic_DNA"/>
</dbReference>